<organism evidence="13 14">
    <name type="scientific">Pieris brassicae</name>
    <name type="common">White butterfly</name>
    <name type="synonym">Large white butterfly</name>
    <dbReference type="NCBI Taxonomy" id="7116"/>
    <lineage>
        <taxon>Eukaryota</taxon>
        <taxon>Metazoa</taxon>
        <taxon>Ecdysozoa</taxon>
        <taxon>Arthropoda</taxon>
        <taxon>Hexapoda</taxon>
        <taxon>Insecta</taxon>
        <taxon>Pterygota</taxon>
        <taxon>Neoptera</taxon>
        <taxon>Endopterygota</taxon>
        <taxon>Lepidoptera</taxon>
        <taxon>Glossata</taxon>
        <taxon>Ditrysia</taxon>
        <taxon>Papilionoidea</taxon>
        <taxon>Pieridae</taxon>
        <taxon>Pierinae</taxon>
        <taxon>Pieris</taxon>
    </lineage>
</organism>
<evidence type="ECO:0000259" key="11">
    <source>
        <dbReference type="Pfam" id="PF01408"/>
    </source>
</evidence>
<dbReference type="EC" id="1.3.1.20" evidence="3"/>
<evidence type="ECO:0000256" key="3">
    <source>
        <dbReference type="ARBA" id="ARBA00038853"/>
    </source>
</evidence>
<keyword evidence="2" id="KW-0560">Oxidoreductase</keyword>
<dbReference type="GO" id="GO:0047115">
    <property type="term" value="F:trans-1,2-dihydrobenzene-1,2-diol dehydrogenase activity"/>
    <property type="evidence" value="ECO:0007669"/>
    <property type="project" value="UniProtKB-EC"/>
</dbReference>
<evidence type="ECO:0000313" key="13">
    <source>
        <dbReference type="EMBL" id="CAH4031289.1"/>
    </source>
</evidence>
<comment type="similarity">
    <text evidence="1">Belongs to the Gfo/Idh/MocA family.</text>
</comment>
<feature type="domain" description="Gfo/Idh/MocA-like oxidoreductase N-terminal" evidence="11">
    <location>
        <begin position="23"/>
        <end position="142"/>
    </location>
</feature>
<dbReference type="EC" id="1.1.1.179" evidence="4"/>
<evidence type="ECO:0000313" key="14">
    <source>
        <dbReference type="Proteomes" id="UP001152562"/>
    </source>
</evidence>
<dbReference type="Gene3D" id="3.40.50.720">
    <property type="entry name" value="NAD(P)-binding Rossmann-like Domain"/>
    <property type="match status" value="1"/>
</dbReference>
<dbReference type="Gene3D" id="3.30.360.10">
    <property type="entry name" value="Dihydrodipicolinate Reductase, domain 2"/>
    <property type="match status" value="1"/>
</dbReference>
<comment type="caution">
    <text evidence="13">The sequence shown here is derived from an EMBL/GenBank/DDBJ whole genome shotgun (WGS) entry which is preliminary data.</text>
</comment>
<dbReference type="AlphaFoldDB" id="A0A9P0TGZ1"/>
<dbReference type="InterPro" id="IPR036291">
    <property type="entry name" value="NAD(P)-bd_dom_sf"/>
</dbReference>
<dbReference type="GO" id="GO:0047837">
    <property type="term" value="F:D-xylose 1-dehydrogenase (NADP+) activity"/>
    <property type="evidence" value="ECO:0007669"/>
    <property type="project" value="UniProtKB-EC"/>
</dbReference>
<evidence type="ECO:0000256" key="8">
    <source>
        <dbReference type="ARBA" id="ARBA00043025"/>
    </source>
</evidence>
<comment type="catalytic activity">
    <reaction evidence="9">
        <text>(1R,2R)-1,2-dihydrobenzene-1,2-diol + NADP(+) = catechol + NADPH + H(+)</text>
        <dbReference type="Rhea" id="RHEA:16729"/>
        <dbReference type="ChEBI" id="CHEBI:10702"/>
        <dbReference type="ChEBI" id="CHEBI:15378"/>
        <dbReference type="ChEBI" id="CHEBI:18135"/>
        <dbReference type="ChEBI" id="CHEBI:57783"/>
        <dbReference type="ChEBI" id="CHEBI:58349"/>
        <dbReference type="EC" id="1.3.1.20"/>
    </reaction>
</comment>
<dbReference type="PANTHER" id="PTHR22604:SF105">
    <property type="entry name" value="TRANS-1,2-DIHYDROBENZENE-1,2-DIOL DEHYDROGENASE"/>
    <property type="match status" value="1"/>
</dbReference>
<dbReference type="Pfam" id="PF01408">
    <property type="entry name" value="GFO_IDH_MocA"/>
    <property type="match status" value="1"/>
</dbReference>
<keyword evidence="14" id="KW-1185">Reference proteome</keyword>
<dbReference type="InterPro" id="IPR050984">
    <property type="entry name" value="Gfo/Idh/MocA_domain"/>
</dbReference>
<dbReference type="InterPro" id="IPR000683">
    <property type="entry name" value="Gfo/Idh/MocA-like_OxRdtase_N"/>
</dbReference>
<dbReference type="SUPFAM" id="SSF51735">
    <property type="entry name" value="NAD(P)-binding Rossmann-fold domains"/>
    <property type="match status" value="1"/>
</dbReference>
<gene>
    <name evidence="13" type="ORF">PIBRA_LOCUS7829</name>
</gene>
<dbReference type="PANTHER" id="PTHR22604">
    <property type="entry name" value="OXIDOREDUCTASES"/>
    <property type="match status" value="1"/>
</dbReference>
<protein>
    <recommendedName>
        <fullName evidence="5">Trans-1,2-dihydrobenzene-1,2-diol dehydrogenase</fullName>
        <ecNumber evidence="4">1.1.1.179</ecNumber>
        <ecNumber evidence="3">1.3.1.20</ecNumber>
    </recommendedName>
    <alternativeName>
        <fullName evidence="8">D-xylose 1-dehydrogenase</fullName>
    </alternativeName>
    <alternativeName>
        <fullName evidence="7">D-xylose-NADP dehydrogenase</fullName>
    </alternativeName>
    <alternativeName>
        <fullName evidence="6">Dimeric dihydrodiol dehydrogenase</fullName>
    </alternativeName>
</protein>
<evidence type="ECO:0000256" key="2">
    <source>
        <dbReference type="ARBA" id="ARBA00023002"/>
    </source>
</evidence>
<dbReference type="InterPro" id="IPR055170">
    <property type="entry name" value="GFO_IDH_MocA-like_dom"/>
</dbReference>
<proteinExistence type="inferred from homology"/>
<dbReference type="GO" id="GO:0000166">
    <property type="term" value="F:nucleotide binding"/>
    <property type="evidence" value="ECO:0007669"/>
    <property type="project" value="InterPro"/>
</dbReference>
<accession>A0A9P0TGZ1</accession>
<reference evidence="13" key="1">
    <citation type="submission" date="2022-05" db="EMBL/GenBank/DDBJ databases">
        <authorList>
            <person name="Okamura Y."/>
        </authorList>
    </citation>
    <scope>NUCLEOTIDE SEQUENCE</scope>
</reference>
<evidence type="ECO:0000256" key="7">
    <source>
        <dbReference type="ARBA" id="ARBA00042988"/>
    </source>
</evidence>
<evidence type="ECO:0000256" key="4">
    <source>
        <dbReference type="ARBA" id="ARBA00038984"/>
    </source>
</evidence>
<evidence type="ECO:0000256" key="6">
    <source>
        <dbReference type="ARBA" id="ARBA00042926"/>
    </source>
</evidence>
<dbReference type="SUPFAM" id="SSF55347">
    <property type="entry name" value="Glyceraldehyde-3-phosphate dehydrogenase-like, C-terminal domain"/>
    <property type="match status" value="1"/>
</dbReference>
<sequence>MESGRQFSSRNNVHINNKEEMPLRWGIVSAAKISHDFVTAFNSFPDRGDAVIAGVAARDKNRAIDFAKIHDIPHVFDTYENMANSSEIDVAYIGALNPQHYDIVCMFLNSGKHVLCEKPLCLNYKQSKSLIKLARSKKLFLMEAVWSRFSPAYIALEKEISNGKLGEIKYVDVEFGVPIAHQDRVSKKELGGSALLDIGIYTIQFAQYIFKDDPIKITACGELNNGGVDEVSTIVLEYSGRRRAVLNINATLRLSNNANVYGTHGRVTVEDPFHFPTKLTYGDGKVDNYLLHPPKFELNFENSTGLVYQALEVEKCIRKGMLESPRMTHKMSLNLANIEDEVRKQIGVHFDADDKDYP</sequence>
<comment type="catalytic activity">
    <reaction evidence="10">
        <text>D-xylose + NADP(+) = D-xylono-1,5-lactone + NADPH + H(+)</text>
        <dbReference type="Rhea" id="RHEA:22000"/>
        <dbReference type="ChEBI" id="CHEBI:15378"/>
        <dbReference type="ChEBI" id="CHEBI:15867"/>
        <dbReference type="ChEBI" id="CHEBI:53455"/>
        <dbReference type="ChEBI" id="CHEBI:57783"/>
        <dbReference type="ChEBI" id="CHEBI:58349"/>
        <dbReference type="EC" id="1.1.1.179"/>
    </reaction>
</comment>
<dbReference type="EMBL" id="CALOZG010000013">
    <property type="protein sequence ID" value="CAH4031289.1"/>
    <property type="molecule type" value="Genomic_DNA"/>
</dbReference>
<dbReference type="Pfam" id="PF22725">
    <property type="entry name" value="GFO_IDH_MocA_C3"/>
    <property type="match status" value="1"/>
</dbReference>
<evidence type="ECO:0000256" key="9">
    <source>
        <dbReference type="ARBA" id="ARBA00047423"/>
    </source>
</evidence>
<feature type="domain" description="GFO/IDH/MocA-like oxidoreductase" evidence="12">
    <location>
        <begin position="155"/>
        <end position="267"/>
    </location>
</feature>
<name>A0A9P0TGZ1_PIEBR</name>
<evidence type="ECO:0000256" key="1">
    <source>
        <dbReference type="ARBA" id="ARBA00010928"/>
    </source>
</evidence>
<dbReference type="Proteomes" id="UP001152562">
    <property type="component" value="Unassembled WGS sequence"/>
</dbReference>
<evidence type="ECO:0000256" key="5">
    <source>
        <dbReference type="ARBA" id="ARBA00040603"/>
    </source>
</evidence>
<evidence type="ECO:0000259" key="12">
    <source>
        <dbReference type="Pfam" id="PF22725"/>
    </source>
</evidence>
<evidence type="ECO:0000256" key="10">
    <source>
        <dbReference type="ARBA" id="ARBA00049233"/>
    </source>
</evidence>